<proteinExistence type="predicted"/>
<dbReference type="EMBL" id="KZ664391">
    <property type="protein sequence ID" value="PPS05753.1"/>
    <property type="molecule type" value="Genomic_DNA"/>
</dbReference>
<organism evidence="1 2">
    <name type="scientific">Gossypium barbadense</name>
    <name type="common">Sea Island cotton</name>
    <name type="synonym">Hibiscus barbadensis</name>
    <dbReference type="NCBI Taxonomy" id="3634"/>
    <lineage>
        <taxon>Eukaryota</taxon>
        <taxon>Viridiplantae</taxon>
        <taxon>Streptophyta</taxon>
        <taxon>Embryophyta</taxon>
        <taxon>Tracheophyta</taxon>
        <taxon>Spermatophyta</taxon>
        <taxon>Magnoliopsida</taxon>
        <taxon>eudicotyledons</taxon>
        <taxon>Gunneridae</taxon>
        <taxon>Pentapetalae</taxon>
        <taxon>rosids</taxon>
        <taxon>malvids</taxon>
        <taxon>Malvales</taxon>
        <taxon>Malvaceae</taxon>
        <taxon>Malvoideae</taxon>
        <taxon>Gossypium</taxon>
    </lineage>
</organism>
<protein>
    <submittedName>
        <fullName evidence="1">Uncharacterized protein</fullName>
    </submittedName>
</protein>
<evidence type="ECO:0000313" key="2">
    <source>
        <dbReference type="Proteomes" id="UP000239757"/>
    </source>
</evidence>
<reference evidence="1 2" key="1">
    <citation type="submission" date="2015-01" db="EMBL/GenBank/DDBJ databases">
        <title>Genome of allotetraploid Gossypium barbadense reveals genomic plasticity and fiber elongation in cotton evolution.</title>
        <authorList>
            <person name="Chen X."/>
            <person name="Liu X."/>
            <person name="Zhao B."/>
            <person name="Zheng H."/>
            <person name="Hu Y."/>
            <person name="Lu G."/>
            <person name="Yang C."/>
            <person name="Chen J."/>
            <person name="Shan C."/>
            <person name="Zhang L."/>
            <person name="Zhou Y."/>
            <person name="Wang L."/>
            <person name="Guo W."/>
            <person name="Bai Y."/>
            <person name="Ruan J."/>
            <person name="Shangguan X."/>
            <person name="Mao Y."/>
            <person name="Jiang J."/>
            <person name="Zhu Y."/>
            <person name="Lei J."/>
            <person name="Kang H."/>
            <person name="Chen S."/>
            <person name="He X."/>
            <person name="Wang R."/>
            <person name="Wang Y."/>
            <person name="Chen J."/>
            <person name="Wang L."/>
            <person name="Yu S."/>
            <person name="Wang B."/>
            <person name="Wei J."/>
            <person name="Song S."/>
            <person name="Lu X."/>
            <person name="Gao Z."/>
            <person name="Gu W."/>
            <person name="Deng X."/>
            <person name="Ma D."/>
            <person name="Wang S."/>
            <person name="Liang W."/>
            <person name="Fang L."/>
            <person name="Cai C."/>
            <person name="Zhu X."/>
            <person name="Zhou B."/>
            <person name="Zhang Y."/>
            <person name="Chen Z."/>
            <person name="Xu S."/>
            <person name="Zhu R."/>
            <person name="Wang S."/>
            <person name="Zhang T."/>
            <person name="Zhao G."/>
        </authorList>
    </citation>
    <scope>NUCLEOTIDE SEQUENCE [LARGE SCALE GENOMIC DNA]</scope>
    <source>
        <strain evidence="2">cv. Xinhai21</strain>
        <tissue evidence="1">Leaf</tissue>
    </source>
</reference>
<dbReference type="AlphaFoldDB" id="A0A2P5XQZ1"/>
<name>A0A2P5XQZ1_GOSBA</name>
<accession>A0A2P5XQZ1</accession>
<evidence type="ECO:0000313" key="1">
    <source>
        <dbReference type="EMBL" id="PPS05753.1"/>
    </source>
</evidence>
<gene>
    <name evidence="1" type="ORF">GOBAR_AA14891</name>
</gene>
<dbReference type="Proteomes" id="UP000239757">
    <property type="component" value="Unassembled WGS sequence"/>
</dbReference>
<sequence length="181" mass="20652">MVMRTAFVYNIPDSMHWRGKKIGVKMARFSGNRRVWRKVQAKKYSSRVGVMQSRWRELSDVGKENLNDSLRELIVKRIKGRYFHIEVQDDELMEIFKVASGDMSDRGMEDLNNMGLVLALGMGQEFEGDPKATGGNDLGFNELALHGPNSDISNRRKVILNEAKKTWEVGKRLGFSVQGDE</sequence>